<proteinExistence type="predicted"/>
<dbReference type="Gene3D" id="3.40.50.2000">
    <property type="entry name" value="Glycogen Phosphorylase B"/>
    <property type="match status" value="1"/>
</dbReference>
<accession>A0ABS1F0W9</accession>
<protein>
    <submittedName>
        <fullName evidence="1">UDP-2,4-diacetamido-2,4, 6-trideoxy-beta-L-altropyranose hydrolase</fullName>
        <ecNumber evidence="1">3.6.1.57</ecNumber>
    </submittedName>
</protein>
<gene>
    <name evidence="1" type="primary">pseG</name>
    <name evidence="1" type="ORF">JHL17_06550</name>
</gene>
<keyword evidence="1" id="KW-0378">Hydrolase</keyword>
<dbReference type="GO" id="GO:0016787">
    <property type="term" value="F:hydrolase activity"/>
    <property type="evidence" value="ECO:0007669"/>
    <property type="project" value="UniProtKB-KW"/>
</dbReference>
<sequence length="369" mass="37592">MAVILIRADASPTIGTGHVMRCLAVAEALRDQGHEALFACVESTSAIDRRLSAEGFRHVSVVGPVGEAADLAATRSLLRREHGTAVMLDGYRFGEAYRAGLQAAGARVLAWDDLGDGTPLHADLVVNAAPRAAALPYGEMAPGAVLLLGPAYAPLRREVRLAAQEPRRTIADRPVLLVTFGGSDPLALTGPVLEALALGGRAGVRPDGCRIVAVVGGSNPRAADVTELAARLGSDTVSVEIDCPRMGALMADCGLAVSAGGGTMGELAALAVPTLLAVTADNQAMASGDAAEFGWCAAVDARGGVPAEVAAIIAERALALWSDAGQRQRMQDAAAALPLDGDGAMRIASALTGPVPKPGNAARRRAALT</sequence>
<evidence type="ECO:0000313" key="2">
    <source>
        <dbReference type="Proteomes" id="UP000652760"/>
    </source>
</evidence>
<dbReference type="NCBIfam" id="TIGR03590">
    <property type="entry name" value="PseG"/>
    <property type="match status" value="1"/>
</dbReference>
<dbReference type="EMBL" id="JAENHM010000023">
    <property type="protein sequence ID" value="MBK1837066.1"/>
    <property type="molecule type" value="Genomic_DNA"/>
</dbReference>
<dbReference type="PANTHER" id="PTHR21015:SF22">
    <property type="entry name" value="GLYCOSYLTRANSFERASE"/>
    <property type="match status" value="1"/>
</dbReference>
<dbReference type="Proteomes" id="UP000652760">
    <property type="component" value="Unassembled WGS sequence"/>
</dbReference>
<keyword evidence="2" id="KW-1185">Reference proteome</keyword>
<reference evidence="2" key="1">
    <citation type="submission" date="2021-01" db="EMBL/GenBank/DDBJ databases">
        <title>Genome public.</title>
        <authorList>
            <person name="Liu C."/>
            <person name="Sun Q."/>
        </authorList>
    </citation>
    <scope>NUCLEOTIDE SEQUENCE [LARGE SCALE GENOMIC DNA]</scope>
    <source>
        <strain evidence="2">YIM B02556</strain>
    </source>
</reference>
<dbReference type="SUPFAM" id="SSF53756">
    <property type="entry name" value="UDP-Glycosyltransferase/glycogen phosphorylase"/>
    <property type="match status" value="1"/>
</dbReference>
<organism evidence="1 2">
    <name type="scientific">Azospirillum endophyticum</name>
    <dbReference type="NCBI Taxonomy" id="2800326"/>
    <lineage>
        <taxon>Bacteria</taxon>
        <taxon>Pseudomonadati</taxon>
        <taxon>Pseudomonadota</taxon>
        <taxon>Alphaproteobacteria</taxon>
        <taxon>Rhodospirillales</taxon>
        <taxon>Azospirillaceae</taxon>
        <taxon>Azospirillum</taxon>
    </lineage>
</organism>
<dbReference type="Gene3D" id="3.40.50.11190">
    <property type="match status" value="1"/>
</dbReference>
<name>A0ABS1F0W9_9PROT</name>
<evidence type="ECO:0000313" key="1">
    <source>
        <dbReference type="EMBL" id="MBK1837066.1"/>
    </source>
</evidence>
<dbReference type="RefSeq" id="WP_200191272.1">
    <property type="nucleotide sequence ID" value="NZ_JAENHM010000023.1"/>
</dbReference>
<comment type="caution">
    <text evidence="1">The sequence shown here is derived from an EMBL/GenBank/DDBJ whole genome shotgun (WGS) entry which is preliminary data.</text>
</comment>
<dbReference type="EC" id="3.6.1.57" evidence="1"/>
<dbReference type="InterPro" id="IPR020023">
    <property type="entry name" value="PseG"/>
</dbReference>
<dbReference type="PANTHER" id="PTHR21015">
    <property type="entry name" value="UDP-N-ACETYLGLUCOSAMINE--N-ACETYLMURAMYL-(PENTAPEPTIDE) PYROPHOSPHORYL-UNDECAPRENOL N-ACETYLGLUCOSAMINE TRANSFERASE 1"/>
    <property type="match status" value="1"/>
</dbReference>